<dbReference type="AlphaFoldDB" id="A0A835YW53"/>
<evidence type="ECO:0000313" key="1">
    <source>
        <dbReference type="EMBL" id="KAG5182505.1"/>
    </source>
</evidence>
<comment type="caution">
    <text evidence="1">The sequence shown here is derived from an EMBL/GenBank/DDBJ whole genome shotgun (WGS) entry which is preliminary data.</text>
</comment>
<protein>
    <submittedName>
        <fullName evidence="1">Uncharacterized protein</fullName>
    </submittedName>
</protein>
<organism evidence="1 2">
    <name type="scientific">Tribonema minus</name>
    <dbReference type="NCBI Taxonomy" id="303371"/>
    <lineage>
        <taxon>Eukaryota</taxon>
        <taxon>Sar</taxon>
        <taxon>Stramenopiles</taxon>
        <taxon>Ochrophyta</taxon>
        <taxon>PX clade</taxon>
        <taxon>Xanthophyceae</taxon>
        <taxon>Tribonematales</taxon>
        <taxon>Tribonemataceae</taxon>
        <taxon>Tribonema</taxon>
    </lineage>
</organism>
<accession>A0A835YW53</accession>
<proteinExistence type="predicted"/>
<dbReference type="OrthoDB" id="427480at2759"/>
<sequence length="125" mass="14174">MPQQYFAEIQQLLARVPRDLLLLLKTNDCLRHIDRALGAPVNTFLVAARIAVDVLEQEELNNSSAHTVGGRVHWGAALRMRVRHALRRLHLRLRLLALRVLALRAERAVAAAQRAQLRRQLALAQ</sequence>
<dbReference type="EMBL" id="JAFCMP010000240">
    <property type="protein sequence ID" value="KAG5182505.1"/>
    <property type="molecule type" value="Genomic_DNA"/>
</dbReference>
<keyword evidence="2" id="KW-1185">Reference proteome</keyword>
<name>A0A835YW53_9STRA</name>
<reference evidence="1" key="1">
    <citation type="submission" date="2021-02" db="EMBL/GenBank/DDBJ databases">
        <title>First Annotated Genome of the Yellow-green Alga Tribonema minus.</title>
        <authorList>
            <person name="Mahan K.M."/>
        </authorList>
    </citation>
    <scope>NUCLEOTIDE SEQUENCE</scope>
    <source>
        <strain evidence="1">UTEX B ZZ1240</strain>
    </source>
</reference>
<evidence type="ECO:0000313" key="2">
    <source>
        <dbReference type="Proteomes" id="UP000664859"/>
    </source>
</evidence>
<dbReference type="Proteomes" id="UP000664859">
    <property type="component" value="Unassembled WGS sequence"/>
</dbReference>
<gene>
    <name evidence="1" type="ORF">JKP88DRAFT_255919</name>
</gene>